<accession>A0A6L8XV11</accession>
<evidence type="ECO:0000313" key="1">
    <source>
        <dbReference type="EMBL" id="MZS89834.1"/>
    </source>
</evidence>
<dbReference type="Proteomes" id="UP000477156">
    <property type="component" value="Unassembled WGS sequence"/>
</dbReference>
<reference evidence="1 2" key="1">
    <citation type="journal article" date="2019" name="Nat. Med.">
        <title>A library of human gut bacterial isolates paired with longitudinal multiomics data enables mechanistic microbiome research.</title>
        <authorList>
            <person name="Poyet M."/>
            <person name="Groussin M."/>
            <person name="Gibbons S.M."/>
            <person name="Avila-Pacheco J."/>
            <person name="Jiang X."/>
            <person name="Kearney S.M."/>
            <person name="Perrotta A.R."/>
            <person name="Berdy B."/>
            <person name="Zhao S."/>
            <person name="Lieberman T.D."/>
            <person name="Swanson P.K."/>
            <person name="Smith M."/>
            <person name="Roesemann S."/>
            <person name="Alexander J.E."/>
            <person name="Rich S.A."/>
            <person name="Livny J."/>
            <person name="Vlamakis H."/>
            <person name="Clish C."/>
            <person name="Bullock K."/>
            <person name="Deik A."/>
            <person name="Scott J."/>
            <person name="Pierce K.A."/>
            <person name="Xavier R.J."/>
            <person name="Alm E.J."/>
        </authorList>
    </citation>
    <scope>NUCLEOTIDE SEQUENCE [LARGE SCALE GENOMIC DNA]</scope>
    <source>
        <strain evidence="1 2">BIOML-A12</strain>
    </source>
</reference>
<dbReference type="AlphaFoldDB" id="A0A6L8XV11"/>
<gene>
    <name evidence="1" type="ORF">GT712_12300</name>
</gene>
<dbReference type="EMBL" id="WWVF01000023">
    <property type="protein sequence ID" value="MZS89834.1"/>
    <property type="molecule type" value="Genomic_DNA"/>
</dbReference>
<evidence type="ECO:0000313" key="2">
    <source>
        <dbReference type="Proteomes" id="UP000477156"/>
    </source>
</evidence>
<sequence>MKRKSSFHNKMLQFRYEHKNFDNTFSRLRKSAEEVNKTLNKMSQNDEKKEK</sequence>
<proteinExistence type="predicted"/>
<organism evidence="1 2">
    <name type="scientific">Blautia wexlerae</name>
    <dbReference type="NCBI Taxonomy" id="418240"/>
    <lineage>
        <taxon>Bacteria</taxon>
        <taxon>Bacillati</taxon>
        <taxon>Bacillota</taxon>
        <taxon>Clostridia</taxon>
        <taxon>Lachnospirales</taxon>
        <taxon>Lachnospiraceae</taxon>
        <taxon>Blautia</taxon>
    </lineage>
</organism>
<comment type="caution">
    <text evidence="1">The sequence shown here is derived from an EMBL/GenBank/DDBJ whole genome shotgun (WGS) entry which is preliminary data.</text>
</comment>
<protein>
    <submittedName>
        <fullName evidence="1">Uncharacterized protein</fullName>
    </submittedName>
</protein>
<name>A0A6L8XV11_9FIRM</name>
<dbReference type="RefSeq" id="WP_155511737.1">
    <property type="nucleotide sequence ID" value="NZ_BTHI01000026.1"/>
</dbReference>